<accession>A0A542THK3</accession>
<feature type="transmembrane region" description="Helical" evidence="1">
    <location>
        <begin position="57"/>
        <end position="74"/>
    </location>
</feature>
<organism evidence="2 3">
    <name type="scientific">Streptomyces puniciscabiei</name>
    <dbReference type="NCBI Taxonomy" id="164348"/>
    <lineage>
        <taxon>Bacteria</taxon>
        <taxon>Bacillati</taxon>
        <taxon>Actinomycetota</taxon>
        <taxon>Actinomycetes</taxon>
        <taxon>Kitasatosporales</taxon>
        <taxon>Streptomycetaceae</taxon>
        <taxon>Streptomyces</taxon>
    </lineage>
</organism>
<gene>
    <name evidence="2" type="ORF">FB563_6439</name>
</gene>
<keyword evidence="1" id="KW-0472">Membrane</keyword>
<evidence type="ECO:0000256" key="1">
    <source>
        <dbReference type="SAM" id="Phobius"/>
    </source>
</evidence>
<protein>
    <recommendedName>
        <fullName evidence="4">Secreted protein</fullName>
    </recommendedName>
</protein>
<evidence type="ECO:0000313" key="3">
    <source>
        <dbReference type="Proteomes" id="UP000318103"/>
    </source>
</evidence>
<keyword evidence="1" id="KW-1133">Transmembrane helix</keyword>
<keyword evidence="1" id="KW-0812">Transmembrane</keyword>
<proteinExistence type="predicted"/>
<evidence type="ECO:0008006" key="4">
    <source>
        <dbReference type="Google" id="ProtNLM"/>
    </source>
</evidence>
<dbReference type="AlphaFoldDB" id="A0A542THK3"/>
<sequence length="227" mass="25015">MRRAPVPERVASRHRQSCGLYVGCVHVAAPCAGQLGASEEPAGAIYRVGMSAFIQQLPALIGVVIGALGSYLASTRGDQARFRREQAARWEERRLKAYADYARSLKKSVTLTYRIAAHFGNDPHPHPLSPEEAAPHLADAADTRDPAGETLLMLGTPDVVDKAREWVVVVMEMEGFVRDRTHSPETWSAMLKRQRAARDGYYAAVRRDLALPPGHSGEWQLVPPRTP</sequence>
<dbReference type="EMBL" id="VFNX01000002">
    <property type="protein sequence ID" value="TQK86319.1"/>
    <property type="molecule type" value="Genomic_DNA"/>
</dbReference>
<comment type="caution">
    <text evidence="2">The sequence shown here is derived from an EMBL/GenBank/DDBJ whole genome shotgun (WGS) entry which is preliminary data.</text>
</comment>
<dbReference type="Proteomes" id="UP000318103">
    <property type="component" value="Unassembled WGS sequence"/>
</dbReference>
<feature type="transmembrane region" description="Helical" evidence="1">
    <location>
        <begin position="20"/>
        <end position="37"/>
    </location>
</feature>
<evidence type="ECO:0000313" key="2">
    <source>
        <dbReference type="EMBL" id="TQK86319.1"/>
    </source>
</evidence>
<keyword evidence="3" id="KW-1185">Reference proteome</keyword>
<name>A0A542THK3_9ACTN</name>
<reference evidence="2 3" key="1">
    <citation type="submission" date="2019-06" db="EMBL/GenBank/DDBJ databases">
        <title>Sequencing the genomes of 1000 actinobacteria strains.</title>
        <authorList>
            <person name="Klenk H.-P."/>
        </authorList>
    </citation>
    <scope>NUCLEOTIDE SEQUENCE [LARGE SCALE GENOMIC DNA]</scope>
    <source>
        <strain evidence="2 3">DSM 41929</strain>
    </source>
</reference>